<name>A0A8C7YZ18_9TELE</name>
<dbReference type="AlphaFoldDB" id="A0A8C7YZ18"/>
<reference evidence="1" key="2">
    <citation type="submission" date="2025-09" db="UniProtKB">
        <authorList>
            <consortium name="Ensembl"/>
        </authorList>
    </citation>
    <scope>IDENTIFICATION</scope>
</reference>
<keyword evidence="2" id="KW-1185">Reference proteome</keyword>
<accession>A0A8C7YZ18</accession>
<evidence type="ECO:0008006" key="3">
    <source>
        <dbReference type="Google" id="ProtNLM"/>
    </source>
</evidence>
<organism evidence="1 2">
    <name type="scientific">Oryzias sinensis</name>
    <name type="common">Chinese medaka</name>
    <dbReference type="NCBI Taxonomy" id="183150"/>
    <lineage>
        <taxon>Eukaryota</taxon>
        <taxon>Metazoa</taxon>
        <taxon>Chordata</taxon>
        <taxon>Craniata</taxon>
        <taxon>Vertebrata</taxon>
        <taxon>Euteleostomi</taxon>
        <taxon>Actinopterygii</taxon>
        <taxon>Neopterygii</taxon>
        <taxon>Teleostei</taxon>
        <taxon>Neoteleostei</taxon>
        <taxon>Acanthomorphata</taxon>
        <taxon>Ovalentaria</taxon>
        <taxon>Atherinomorphae</taxon>
        <taxon>Beloniformes</taxon>
        <taxon>Adrianichthyidae</taxon>
        <taxon>Oryziinae</taxon>
        <taxon>Oryzias</taxon>
    </lineage>
</organism>
<dbReference type="Proteomes" id="UP000694383">
    <property type="component" value="Unplaced"/>
</dbReference>
<dbReference type="Pfam" id="PF14960">
    <property type="entry name" value="ATP_synth_reg"/>
    <property type="match status" value="1"/>
</dbReference>
<dbReference type="GeneTree" id="ENSGT00940000178055"/>
<protein>
    <recommendedName>
        <fullName evidence="3">Up-regulated during skeletal muscle growth protein 5</fullName>
    </recommendedName>
</protein>
<sequence>MSLKHFNSYTLQGRRNCVLATYGMLVIAAAAYAMSTRSREDKQMPTSTT</sequence>
<reference evidence="1" key="1">
    <citation type="submission" date="2025-08" db="UniProtKB">
        <authorList>
            <consortium name="Ensembl"/>
        </authorList>
    </citation>
    <scope>IDENTIFICATION</scope>
</reference>
<dbReference type="InterPro" id="IPR009125">
    <property type="entry name" value="ATPMK"/>
</dbReference>
<evidence type="ECO:0000313" key="1">
    <source>
        <dbReference type="Ensembl" id="ENSOSIP00000036078.1"/>
    </source>
</evidence>
<evidence type="ECO:0000313" key="2">
    <source>
        <dbReference type="Proteomes" id="UP000694383"/>
    </source>
</evidence>
<dbReference type="Ensembl" id="ENSOSIT00000038035.1">
    <property type="protein sequence ID" value="ENSOSIP00000036078.1"/>
    <property type="gene ID" value="ENSOSIG00000017965.1"/>
</dbReference>
<proteinExistence type="predicted"/>